<evidence type="ECO:0000313" key="3">
    <source>
        <dbReference type="EMBL" id="PZO42158.1"/>
    </source>
</evidence>
<reference evidence="3 4" key="1">
    <citation type="submission" date="2018-04" db="EMBL/GenBank/DDBJ databases">
        <authorList>
            <person name="Go L.Y."/>
            <person name="Mitchell J.A."/>
        </authorList>
    </citation>
    <scope>NUCLEOTIDE SEQUENCE [LARGE SCALE GENOMIC DNA]</scope>
    <source>
        <strain evidence="3">ULC066bin1</strain>
    </source>
</reference>
<accession>A0A2W4YGE9</accession>
<feature type="chain" id="PRO_5016131386" description="Low temperature-induced protein" evidence="2">
    <location>
        <begin position="27"/>
        <end position="111"/>
    </location>
</feature>
<feature type="region of interest" description="Disordered" evidence="1">
    <location>
        <begin position="74"/>
        <end position="111"/>
    </location>
</feature>
<evidence type="ECO:0000256" key="1">
    <source>
        <dbReference type="SAM" id="MobiDB-lite"/>
    </source>
</evidence>
<dbReference type="AlphaFoldDB" id="A0A2W4YGE9"/>
<gene>
    <name evidence="3" type="ORF">DCF19_07905</name>
</gene>
<sequence>MICKTVSLVATSLVAATMFASASAIAQINNAATLSEQTLREAQQQEKGSLNIGGSNLNLLQLINSINLAGGKSPEKFSADQSESLDEAVSTFKNQQRRDIKISIPSNQPSN</sequence>
<feature type="signal peptide" evidence="2">
    <location>
        <begin position="1"/>
        <end position="26"/>
    </location>
</feature>
<name>A0A2W4YGE9_9CYAN</name>
<evidence type="ECO:0008006" key="5">
    <source>
        <dbReference type="Google" id="ProtNLM"/>
    </source>
</evidence>
<evidence type="ECO:0000256" key="2">
    <source>
        <dbReference type="SAM" id="SignalP"/>
    </source>
</evidence>
<dbReference type="EMBL" id="QBML01000008">
    <property type="protein sequence ID" value="PZO42158.1"/>
    <property type="molecule type" value="Genomic_DNA"/>
</dbReference>
<dbReference type="Proteomes" id="UP000249467">
    <property type="component" value="Unassembled WGS sequence"/>
</dbReference>
<keyword evidence="2" id="KW-0732">Signal</keyword>
<proteinExistence type="predicted"/>
<reference evidence="3 4" key="2">
    <citation type="submission" date="2018-06" db="EMBL/GenBank/DDBJ databases">
        <title>Metagenomic assembly of (sub)arctic Cyanobacteria and their associated microbiome from non-axenic cultures.</title>
        <authorList>
            <person name="Baurain D."/>
        </authorList>
    </citation>
    <scope>NUCLEOTIDE SEQUENCE [LARGE SCALE GENOMIC DNA]</scope>
    <source>
        <strain evidence="3">ULC066bin1</strain>
    </source>
</reference>
<protein>
    <recommendedName>
        <fullName evidence="5">Low temperature-induced protein</fullName>
    </recommendedName>
</protein>
<comment type="caution">
    <text evidence="3">The sequence shown here is derived from an EMBL/GenBank/DDBJ whole genome shotgun (WGS) entry which is preliminary data.</text>
</comment>
<organism evidence="3 4">
    <name type="scientific">Pseudanabaena frigida</name>
    <dbReference type="NCBI Taxonomy" id="945775"/>
    <lineage>
        <taxon>Bacteria</taxon>
        <taxon>Bacillati</taxon>
        <taxon>Cyanobacteriota</taxon>
        <taxon>Cyanophyceae</taxon>
        <taxon>Pseudanabaenales</taxon>
        <taxon>Pseudanabaenaceae</taxon>
        <taxon>Pseudanabaena</taxon>
    </lineage>
</organism>
<evidence type="ECO:0000313" key="4">
    <source>
        <dbReference type="Proteomes" id="UP000249467"/>
    </source>
</evidence>